<evidence type="ECO:0000313" key="1">
    <source>
        <dbReference type="EMBL" id="KIM29017.1"/>
    </source>
</evidence>
<organism evidence="1 2">
    <name type="scientific">Serendipita vermifera MAFF 305830</name>
    <dbReference type="NCBI Taxonomy" id="933852"/>
    <lineage>
        <taxon>Eukaryota</taxon>
        <taxon>Fungi</taxon>
        <taxon>Dikarya</taxon>
        <taxon>Basidiomycota</taxon>
        <taxon>Agaricomycotina</taxon>
        <taxon>Agaricomycetes</taxon>
        <taxon>Sebacinales</taxon>
        <taxon>Serendipitaceae</taxon>
        <taxon>Serendipita</taxon>
    </lineage>
</organism>
<dbReference type="SUPFAM" id="SSF54928">
    <property type="entry name" value="RNA-binding domain, RBD"/>
    <property type="match status" value="1"/>
</dbReference>
<dbReference type="EMBL" id="KN824290">
    <property type="protein sequence ID" value="KIM29017.1"/>
    <property type="molecule type" value="Genomic_DNA"/>
</dbReference>
<dbReference type="CDD" id="cd00590">
    <property type="entry name" value="RRM_SF"/>
    <property type="match status" value="1"/>
</dbReference>
<proteinExistence type="predicted"/>
<dbReference type="HOGENOM" id="CLU_1321350_0_0_1"/>
<dbReference type="Gene3D" id="3.30.70.330">
    <property type="match status" value="1"/>
</dbReference>
<reference evidence="1 2" key="1">
    <citation type="submission" date="2014-04" db="EMBL/GenBank/DDBJ databases">
        <authorList>
            <consortium name="DOE Joint Genome Institute"/>
            <person name="Kuo A."/>
            <person name="Zuccaro A."/>
            <person name="Kohler A."/>
            <person name="Nagy L.G."/>
            <person name="Floudas D."/>
            <person name="Copeland A."/>
            <person name="Barry K.W."/>
            <person name="Cichocki N."/>
            <person name="Veneault-Fourrey C."/>
            <person name="LaButti K."/>
            <person name="Lindquist E.A."/>
            <person name="Lipzen A."/>
            <person name="Lundell T."/>
            <person name="Morin E."/>
            <person name="Murat C."/>
            <person name="Sun H."/>
            <person name="Tunlid A."/>
            <person name="Henrissat B."/>
            <person name="Grigoriev I.V."/>
            <person name="Hibbett D.S."/>
            <person name="Martin F."/>
            <person name="Nordberg H.P."/>
            <person name="Cantor M.N."/>
            <person name="Hua S.X."/>
        </authorList>
    </citation>
    <scope>NUCLEOTIDE SEQUENCE [LARGE SCALE GENOMIC DNA]</scope>
    <source>
        <strain evidence="1 2">MAFF 305830</strain>
    </source>
</reference>
<accession>A0A0C2XIW9</accession>
<protein>
    <recommendedName>
        <fullName evidence="3">RRM domain-containing protein</fullName>
    </recommendedName>
</protein>
<evidence type="ECO:0008006" key="3">
    <source>
        <dbReference type="Google" id="ProtNLM"/>
    </source>
</evidence>
<dbReference type="GO" id="GO:0003676">
    <property type="term" value="F:nucleic acid binding"/>
    <property type="evidence" value="ECO:0007669"/>
    <property type="project" value="InterPro"/>
</dbReference>
<evidence type="ECO:0000313" key="2">
    <source>
        <dbReference type="Proteomes" id="UP000054097"/>
    </source>
</evidence>
<sequence>MKTRHRALKLDGIPHWVTPDDVRRMAERAKAEGILDVRLHSQDGLPTGKASIEFATSLQTKRAASLLNNAQISAVPITVTGFEHGAHKPFSRRGKMDPAAFGSRLGLAGANAPATTVIYGFPRKFTVVDVRTFLEDYRLTTWGIAREAFVPLMNSNWQARWAVHLDSLSDAHRLARHLHMKRFSFGDGGERTLGARVLYSQDESSASLPART</sequence>
<keyword evidence="2" id="KW-1185">Reference proteome</keyword>
<dbReference type="InterPro" id="IPR012677">
    <property type="entry name" value="Nucleotide-bd_a/b_plait_sf"/>
</dbReference>
<dbReference type="InterPro" id="IPR035979">
    <property type="entry name" value="RBD_domain_sf"/>
</dbReference>
<dbReference type="Proteomes" id="UP000054097">
    <property type="component" value="Unassembled WGS sequence"/>
</dbReference>
<gene>
    <name evidence="1" type="ORF">M408DRAFT_329056</name>
</gene>
<dbReference type="OrthoDB" id="5541797at2759"/>
<dbReference type="AlphaFoldDB" id="A0A0C2XIW9"/>
<name>A0A0C2XIW9_SERVB</name>
<reference evidence="2" key="2">
    <citation type="submission" date="2015-01" db="EMBL/GenBank/DDBJ databases">
        <title>Evolutionary Origins and Diversification of the Mycorrhizal Mutualists.</title>
        <authorList>
            <consortium name="DOE Joint Genome Institute"/>
            <consortium name="Mycorrhizal Genomics Consortium"/>
            <person name="Kohler A."/>
            <person name="Kuo A."/>
            <person name="Nagy L.G."/>
            <person name="Floudas D."/>
            <person name="Copeland A."/>
            <person name="Barry K.W."/>
            <person name="Cichocki N."/>
            <person name="Veneault-Fourrey C."/>
            <person name="LaButti K."/>
            <person name="Lindquist E.A."/>
            <person name="Lipzen A."/>
            <person name="Lundell T."/>
            <person name="Morin E."/>
            <person name="Murat C."/>
            <person name="Riley R."/>
            <person name="Ohm R."/>
            <person name="Sun H."/>
            <person name="Tunlid A."/>
            <person name="Henrissat B."/>
            <person name="Grigoriev I.V."/>
            <person name="Hibbett D.S."/>
            <person name="Martin F."/>
        </authorList>
    </citation>
    <scope>NUCLEOTIDE SEQUENCE [LARGE SCALE GENOMIC DNA]</scope>
    <source>
        <strain evidence="2">MAFF 305830</strain>
    </source>
</reference>